<feature type="transmembrane region" description="Helical" evidence="1">
    <location>
        <begin position="159"/>
        <end position="180"/>
    </location>
</feature>
<dbReference type="InterPro" id="IPR052712">
    <property type="entry name" value="Acid_resist_chaperone_HdeD"/>
</dbReference>
<feature type="transmembrane region" description="Helical" evidence="1">
    <location>
        <begin position="15"/>
        <end position="34"/>
    </location>
</feature>
<name>A0A4V3E843_9FLAO</name>
<organism evidence="2 3">
    <name type="scientific">Myroides indicus</name>
    <dbReference type="NCBI Taxonomy" id="1323422"/>
    <lineage>
        <taxon>Bacteria</taxon>
        <taxon>Pseudomonadati</taxon>
        <taxon>Bacteroidota</taxon>
        <taxon>Flavobacteriia</taxon>
        <taxon>Flavobacteriales</taxon>
        <taxon>Flavobacteriaceae</taxon>
        <taxon>Myroides</taxon>
    </lineage>
</organism>
<keyword evidence="1" id="KW-0472">Membrane</keyword>
<dbReference type="Pfam" id="PF03729">
    <property type="entry name" value="DUF308"/>
    <property type="match status" value="2"/>
</dbReference>
<feature type="transmembrane region" description="Helical" evidence="1">
    <location>
        <begin position="132"/>
        <end position="153"/>
    </location>
</feature>
<comment type="caution">
    <text evidence="2">The sequence shown here is derived from an EMBL/GenBank/DDBJ whole genome shotgun (WGS) entry which is preliminary data.</text>
</comment>
<dbReference type="AlphaFoldDB" id="A0A4V3E843"/>
<keyword evidence="1" id="KW-1133">Transmembrane helix</keyword>
<proteinExistence type="predicted"/>
<keyword evidence="3" id="KW-1185">Reference proteome</keyword>
<feature type="transmembrane region" description="Helical" evidence="1">
    <location>
        <begin position="72"/>
        <end position="90"/>
    </location>
</feature>
<evidence type="ECO:0000256" key="1">
    <source>
        <dbReference type="SAM" id="Phobius"/>
    </source>
</evidence>
<dbReference type="Proteomes" id="UP000295215">
    <property type="component" value="Unassembled WGS sequence"/>
</dbReference>
<protein>
    <submittedName>
        <fullName evidence="2">Uncharacterized membrane protein HdeD (DUF308 family)</fullName>
    </submittedName>
</protein>
<sequence>MATFLKTIRNTVKHWYIPALVGILFIVLGGYLLTVPEATYFSLVVLFSLSFLFSGILEILFSIQNREELEGWGWYLAGGIFSFLIGVLLISRPDIAATTLPFFVGFGLLFRSFQGLGVAFELKNYGVLKWGNLAILSVLGILFSFLLIANPIFTGISLVMMTSFSFIFVGIYALVLSFQLKKLKTLPKKLKKELKDKIEDLKEEYYAEIKSKD</sequence>
<feature type="transmembrane region" description="Helical" evidence="1">
    <location>
        <begin position="102"/>
        <end position="120"/>
    </location>
</feature>
<evidence type="ECO:0000313" key="3">
    <source>
        <dbReference type="Proteomes" id="UP000295215"/>
    </source>
</evidence>
<dbReference type="PANTHER" id="PTHR34989:SF1">
    <property type="entry name" value="PROTEIN HDED"/>
    <property type="match status" value="1"/>
</dbReference>
<dbReference type="GO" id="GO:0005886">
    <property type="term" value="C:plasma membrane"/>
    <property type="evidence" value="ECO:0007669"/>
    <property type="project" value="TreeGrafter"/>
</dbReference>
<dbReference type="OrthoDB" id="7059775at2"/>
<dbReference type="EMBL" id="SOAG01000017">
    <property type="protein sequence ID" value="TDS56960.1"/>
    <property type="molecule type" value="Genomic_DNA"/>
</dbReference>
<keyword evidence="1" id="KW-0812">Transmembrane</keyword>
<gene>
    <name evidence="2" type="ORF">C8P70_11750</name>
</gene>
<evidence type="ECO:0000313" key="2">
    <source>
        <dbReference type="EMBL" id="TDS56960.1"/>
    </source>
</evidence>
<dbReference type="RefSeq" id="WP_133712891.1">
    <property type="nucleotide sequence ID" value="NZ_SOAG01000017.1"/>
</dbReference>
<dbReference type="InterPro" id="IPR005325">
    <property type="entry name" value="DUF308_memb"/>
</dbReference>
<feature type="transmembrane region" description="Helical" evidence="1">
    <location>
        <begin position="40"/>
        <end position="60"/>
    </location>
</feature>
<dbReference type="PANTHER" id="PTHR34989">
    <property type="entry name" value="PROTEIN HDED"/>
    <property type="match status" value="1"/>
</dbReference>
<accession>A0A4V3E843</accession>
<reference evidence="2 3" key="1">
    <citation type="submission" date="2019-03" db="EMBL/GenBank/DDBJ databases">
        <title>Genomic Encyclopedia of Archaeal and Bacterial Type Strains, Phase II (KMG-II): from individual species to whole genera.</title>
        <authorList>
            <person name="Goeker M."/>
        </authorList>
    </citation>
    <scope>NUCLEOTIDE SEQUENCE [LARGE SCALE GENOMIC DNA]</scope>
    <source>
        <strain evidence="2 3">DSM 28213</strain>
    </source>
</reference>